<proteinExistence type="predicted"/>
<dbReference type="PANTHER" id="PTHR37610">
    <property type="entry name" value="CCHC-TYPE DOMAIN-CONTAINING PROTEIN"/>
    <property type="match status" value="1"/>
</dbReference>
<evidence type="ECO:0000313" key="1">
    <source>
        <dbReference type="EMBL" id="GFZ21423.1"/>
    </source>
</evidence>
<evidence type="ECO:0000313" key="2">
    <source>
        <dbReference type="Proteomes" id="UP000585474"/>
    </source>
</evidence>
<gene>
    <name evidence="1" type="ORF">Acr_29g0005850</name>
</gene>
<organism evidence="1 2">
    <name type="scientific">Actinidia rufa</name>
    <dbReference type="NCBI Taxonomy" id="165716"/>
    <lineage>
        <taxon>Eukaryota</taxon>
        <taxon>Viridiplantae</taxon>
        <taxon>Streptophyta</taxon>
        <taxon>Embryophyta</taxon>
        <taxon>Tracheophyta</taxon>
        <taxon>Spermatophyta</taxon>
        <taxon>Magnoliopsida</taxon>
        <taxon>eudicotyledons</taxon>
        <taxon>Gunneridae</taxon>
        <taxon>Pentapetalae</taxon>
        <taxon>asterids</taxon>
        <taxon>Ericales</taxon>
        <taxon>Actinidiaceae</taxon>
        <taxon>Actinidia</taxon>
    </lineage>
</organism>
<protein>
    <recommendedName>
        <fullName evidence="3">Retrotransposon Copia-like N-terminal domain-containing protein</fullName>
    </recommendedName>
</protein>
<reference evidence="1 2" key="1">
    <citation type="submission" date="2019-07" db="EMBL/GenBank/DDBJ databases">
        <title>De Novo Assembly of kiwifruit Actinidia rufa.</title>
        <authorList>
            <person name="Sugita-Konishi S."/>
            <person name="Sato K."/>
            <person name="Mori E."/>
            <person name="Abe Y."/>
            <person name="Kisaki G."/>
            <person name="Hamano K."/>
            <person name="Suezawa K."/>
            <person name="Otani M."/>
            <person name="Fukuda T."/>
            <person name="Manabe T."/>
            <person name="Gomi K."/>
            <person name="Tabuchi M."/>
            <person name="Akimitsu K."/>
            <person name="Kataoka I."/>
        </authorList>
    </citation>
    <scope>NUCLEOTIDE SEQUENCE [LARGE SCALE GENOMIC DNA]</scope>
    <source>
        <strain evidence="2">cv. Fuchu</strain>
    </source>
</reference>
<dbReference type="Proteomes" id="UP000585474">
    <property type="component" value="Unassembled WGS sequence"/>
</dbReference>
<name>A0A7J0HE87_9ERIC</name>
<keyword evidence="2" id="KW-1185">Reference proteome</keyword>
<evidence type="ECO:0008006" key="3">
    <source>
        <dbReference type="Google" id="ProtNLM"/>
    </source>
</evidence>
<dbReference type="Pfam" id="PF14223">
    <property type="entry name" value="Retrotran_gag_2"/>
    <property type="match status" value="1"/>
</dbReference>
<dbReference type="EMBL" id="BJWL01000029">
    <property type="protein sequence ID" value="GFZ21423.1"/>
    <property type="molecule type" value="Genomic_DNA"/>
</dbReference>
<dbReference type="PANTHER" id="PTHR37610:SF80">
    <property type="entry name" value="RETROTRANSPOSON GAG DOMAIN-CONTAINING PROTEIN"/>
    <property type="match status" value="1"/>
</dbReference>
<sequence length="373" mass="41976">MNHAFEACEEMGSSFFCPKPRRLAVLNAGDNDPIRPLRWHLIVMDRSEVSRPIVITLEGPNYIPWSQAMSSFLKERKLWRYVTGDIESPVQGVAETPTEYIECLEEWNSKNHQIITWIRNTSIPSISLQFERFDTAYAIWNFLATRYTTANRACQYQLLTSLCRQRQEPGQSISVYLSQIYSIWDQLTLFEPEWVSAADAALFAIYRDQQRLILFLMGLSDARLGLIPTSYVDTALVVPSFRACGSSSGSRGSSTFSAQSSVSISRHNECTFCHATDHRLLTCPVRVCKHCRQRCPRHYLSDCPKVPTRRDIRPQSTTATAQASYTASAFSTLIDVSDLPALVQQILSTSTNLSTALFAPSGSADGSDFLDRP</sequence>
<accession>A0A7J0HE87</accession>
<comment type="caution">
    <text evidence="1">The sequence shown here is derived from an EMBL/GenBank/DDBJ whole genome shotgun (WGS) entry which is preliminary data.</text>
</comment>
<dbReference type="AlphaFoldDB" id="A0A7J0HE87"/>
<dbReference type="OrthoDB" id="1706811at2759"/>